<evidence type="ECO:0000256" key="7">
    <source>
        <dbReference type="ARBA" id="ARBA00023065"/>
    </source>
</evidence>
<dbReference type="FunFam" id="3.40.50.300:FF:000016">
    <property type="entry name" value="Oligopeptide ABC transporter ATP-binding component"/>
    <property type="match status" value="1"/>
</dbReference>
<organism evidence="14 15">
    <name type="scientific">Picrophilus torridus (strain ATCC 700027 / DSM 9790 / JCM 10055 / NBRC 100828 / KAW 2/3)</name>
    <dbReference type="NCBI Taxonomy" id="1122961"/>
    <lineage>
        <taxon>Archaea</taxon>
        <taxon>Methanobacteriati</taxon>
        <taxon>Thermoplasmatota</taxon>
        <taxon>Thermoplasmata</taxon>
        <taxon>Thermoplasmatales</taxon>
        <taxon>Picrophilaceae</taxon>
        <taxon>Picrophilus</taxon>
    </lineage>
</organism>
<dbReference type="InterPro" id="IPR027417">
    <property type="entry name" value="P-loop_NTPase"/>
</dbReference>
<dbReference type="PROSITE" id="PS50893">
    <property type="entry name" value="ABC_TRANSPORTER_2"/>
    <property type="match status" value="2"/>
</dbReference>
<dbReference type="PaxDb" id="263820-PTO0683"/>
<evidence type="ECO:0000259" key="13">
    <source>
        <dbReference type="PROSITE" id="PS50893"/>
    </source>
</evidence>
<protein>
    <recommendedName>
        <fullName evidence="11">Nickel import system ATP-binding protein NikD</fullName>
        <ecNumber evidence="10">7.2.2.11</ecNumber>
    </recommendedName>
</protein>
<dbReference type="InterPro" id="IPR003593">
    <property type="entry name" value="AAA+_ATPase"/>
</dbReference>
<feature type="domain" description="ABC transporter" evidence="13">
    <location>
        <begin position="369"/>
        <end position="632"/>
    </location>
</feature>
<accession>Q6L184</accession>
<evidence type="ECO:0000256" key="10">
    <source>
        <dbReference type="ARBA" id="ARBA00039098"/>
    </source>
</evidence>
<keyword evidence="8" id="KW-0472">Membrane</keyword>
<dbReference type="CDD" id="cd03257">
    <property type="entry name" value="ABC_NikE_OppD_transporters"/>
    <property type="match status" value="2"/>
</dbReference>
<evidence type="ECO:0000256" key="1">
    <source>
        <dbReference type="ARBA" id="ARBA00004202"/>
    </source>
</evidence>
<evidence type="ECO:0000256" key="6">
    <source>
        <dbReference type="ARBA" id="ARBA00022967"/>
    </source>
</evidence>
<dbReference type="NCBIfam" id="NF008453">
    <property type="entry name" value="PRK11308.1"/>
    <property type="match status" value="2"/>
</dbReference>
<dbReference type="OrthoDB" id="18209at2157"/>
<dbReference type="GeneID" id="2845298"/>
<gene>
    <name evidence="14" type="ordered locus">PTO0683</name>
</gene>
<keyword evidence="6" id="KW-1278">Translocase</keyword>
<dbReference type="GO" id="GO:0015413">
    <property type="term" value="F:ABC-type nickel transporter activity"/>
    <property type="evidence" value="ECO:0007669"/>
    <property type="project" value="UniProtKB-EC"/>
</dbReference>
<dbReference type="STRING" id="263820.PTO0683"/>
<dbReference type="Gene3D" id="3.40.50.300">
    <property type="entry name" value="P-loop containing nucleotide triphosphate hydrolases"/>
    <property type="match status" value="2"/>
</dbReference>
<comment type="catalytic activity">
    <reaction evidence="12">
        <text>Ni(2+)(out) + ATP + H2O = Ni(2+)(in) + ADP + phosphate + H(+)</text>
        <dbReference type="Rhea" id="RHEA:15557"/>
        <dbReference type="ChEBI" id="CHEBI:15377"/>
        <dbReference type="ChEBI" id="CHEBI:15378"/>
        <dbReference type="ChEBI" id="CHEBI:30616"/>
        <dbReference type="ChEBI" id="CHEBI:43474"/>
        <dbReference type="ChEBI" id="CHEBI:49786"/>
        <dbReference type="ChEBI" id="CHEBI:456216"/>
        <dbReference type="EC" id="7.2.2.11"/>
    </reaction>
    <physiologicalReaction direction="left-to-right" evidence="12">
        <dbReference type="Rhea" id="RHEA:15558"/>
    </physiologicalReaction>
</comment>
<dbReference type="EC" id="7.2.2.11" evidence="10"/>
<dbReference type="Proteomes" id="UP000000438">
    <property type="component" value="Chromosome"/>
</dbReference>
<dbReference type="GO" id="GO:0005524">
    <property type="term" value="F:ATP binding"/>
    <property type="evidence" value="ECO:0007669"/>
    <property type="project" value="UniProtKB-KW"/>
</dbReference>
<dbReference type="AlphaFoldDB" id="Q6L184"/>
<comment type="subcellular location">
    <subcellularLocation>
        <location evidence="1">Cell membrane</location>
        <topology evidence="1">Peripheral membrane protein</topology>
    </subcellularLocation>
</comment>
<dbReference type="FunCoup" id="Q6L184">
    <property type="interactions" value="32"/>
</dbReference>
<dbReference type="InterPro" id="IPR003439">
    <property type="entry name" value="ABC_transporter-like_ATP-bd"/>
</dbReference>
<keyword evidence="4" id="KW-0547">Nucleotide-binding</keyword>
<dbReference type="GO" id="GO:0015833">
    <property type="term" value="P:peptide transport"/>
    <property type="evidence" value="ECO:0007669"/>
    <property type="project" value="InterPro"/>
</dbReference>
<dbReference type="GO" id="GO:0016887">
    <property type="term" value="F:ATP hydrolysis activity"/>
    <property type="evidence" value="ECO:0007669"/>
    <property type="project" value="InterPro"/>
</dbReference>
<evidence type="ECO:0000256" key="2">
    <source>
        <dbReference type="ARBA" id="ARBA00022448"/>
    </source>
</evidence>
<dbReference type="InParanoid" id="Q6L184"/>
<proteinExistence type="predicted"/>
<dbReference type="HOGENOM" id="CLU_000604_86_2_2"/>
<evidence type="ECO:0000256" key="12">
    <source>
        <dbReference type="ARBA" id="ARBA00048610"/>
    </source>
</evidence>
<dbReference type="eggNOG" id="arCOG00185">
    <property type="taxonomic scope" value="Archaea"/>
</dbReference>
<feature type="domain" description="ABC transporter" evidence="13">
    <location>
        <begin position="17"/>
        <end position="280"/>
    </location>
</feature>
<dbReference type="SMART" id="SM00382">
    <property type="entry name" value="AAA"/>
    <property type="match status" value="2"/>
</dbReference>
<dbReference type="PANTHER" id="PTHR43297">
    <property type="entry name" value="OLIGOPEPTIDE TRANSPORT ATP-BINDING PROTEIN APPD"/>
    <property type="match status" value="1"/>
</dbReference>
<dbReference type="InterPro" id="IPR017871">
    <property type="entry name" value="ABC_transporter-like_CS"/>
</dbReference>
<evidence type="ECO:0000256" key="4">
    <source>
        <dbReference type="ARBA" id="ARBA00022741"/>
    </source>
</evidence>
<evidence type="ECO:0000256" key="3">
    <source>
        <dbReference type="ARBA" id="ARBA00022475"/>
    </source>
</evidence>
<dbReference type="Pfam" id="PF08352">
    <property type="entry name" value="oligo_HPY"/>
    <property type="match status" value="2"/>
</dbReference>
<dbReference type="InterPro" id="IPR050388">
    <property type="entry name" value="ABC_Ni/Peptide_Import"/>
</dbReference>
<keyword evidence="2" id="KW-0813">Transport</keyword>
<dbReference type="Pfam" id="PF00005">
    <property type="entry name" value="ABC_tran"/>
    <property type="match status" value="2"/>
</dbReference>
<keyword evidence="7" id="KW-0406">Ion transport</keyword>
<dbReference type="SUPFAM" id="SSF52540">
    <property type="entry name" value="P-loop containing nucleoside triphosphate hydrolases"/>
    <property type="match status" value="2"/>
</dbReference>
<evidence type="ECO:0000256" key="9">
    <source>
        <dbReference type="ARBA" id="ARBA00038669"/>
    </source>
</evidence>
<dbReference type="NCBIfam" id="TIGR01727">
    <property type="entry name" value="oligo_HPY"/>
    <property type="match status" value="2"/>
</dbReference>
<dbReference type="KEGG" id="pto:PTO0683"/>
<dbReference type="PROSITE" id="PS00211">
    <property type="entry name" value="ABC_TRANSPORTER_1"/>
    <property type="match status" value="1"/>
</dbReference>
<dbReference type="PATRIC" id="fig|263820.9.peg.718"/>
<keyword evidence="5" id="KW-0067">ATP-binding</keyword>
<dbReference type="GO" id="GO:0005886">
    <property type="term" value="C:plasma membrane"/>
    <property type="evidence" value="ECO:0007669"/>
    <property type="project" value="UniProtKB-SubCell"/>
</dbReference>
<dbReference type="EMBL" id="AE017261">
    <property type="protein sequence ID" value="AAT43268.1"/>
    <property type="molecule type" value="Genomic_DNA"/>
</dbReference>
<reference evidence="14 15" key="1">
    <citation type="journal article" date="2004" name="Proc. Natl. Acad. Sci. U.S.A.">
        <title>Genome sequence of Picrophilus torridus and its implications for life around pH 0.</title>
        <authorList>
            <person name="Futterer O."/>
            <person name="Angelov A."/>
            <person name="Liesegang H."/>
            <person name="Gottschalk G."/>
            <person name="Schleper C."/>
            <person name="Schepers B."/>
            <person name="Dock C."/>
            <person name="Antranikian G."/>
            <person name="Liebl W."/>
        </authorList>
    </citation>
    <scope>NUCLEOTIDE SEQUENCE [LARGE SCALE GENOMIC DNA]</scope>
    <source>
        <strain evidence="15">ATCC 700027 / DSM 9790 / JCM 10055 / NBRC 100828</strain>
    </source>
</reference>
<evidence type="ECO:0000256" key="5">
    <source>
        <dbReference type="ARBA" id="ARBA00022840"/>
    </source>
</evidence>
<dbReference type="PANTHER" id="PTHR43297:SF13">
    <property type="entry name" value="NICKEL ABC TRANSPORTER, ATP-BINDING PROTEIN"/>
    <property type="match status" value="1"/>
</dbReference>
<keyword evidence="3" id="KW-1003">Cell membrane</keyword>
<evidence type="ECO:0000256" key="8">
    <source>
        <dbReference type="ARBA" id="ARBA00023136"/>
    </source>
</evidence>
<evidence type="ECO:0000313" key="15">
    <source>
        <dbReference type="Proteomes" id="UP000000438"/>
    </source>
</evidence>
<evidence type="ECO:0000256" key="11">
    <source>
        <dbReference type="ARBA" id="ARBA00044143"/>
    </source>
</evidence>
<dbReference type="RefSeq" id="WP_011177484.1">
    <property type="nucleotide sequence ID" value="NC_005877.1"/>
</dbReference>
<dbReference type="InterPro" id="IPR013563">
    <property type="entry name" value="Oligopep_ABC_C"/>
</dbReference>
<comment type="subunit">
    <text evidence="9">The complex is composed of two ATP-binding proteins (NikD and NikE), two transmembrane proteins (NikB and NikC) and a solute-binding protein (NikA).</text>
</comment>
<name>Q6L184_PICTO</name>
<evidence type="ECO:0000313" key="14">
    <source>
        <dbReference type="EMBL" id="AAT43268.1"/>
    </source>
</evidence>
<sequence length="720" mass="81117">MIEIEKEKQNGESILSIKNFSVNFDTYDGTVHALDDINIELVEGESLGILGESGSGKSTLATAIMGLLPSNAHVSGSISFRGNEYINSTTVNPPRKKLSRSQIKMLSINLRNMRWKNISMVFQGAMNSFNPVYTIEKQIKEVYKIHTDLSDDEIDKRVVETIKYAGLNPAVLKAYPHELSGGMKQRAVIAMALALNPDIVIADEPTTGLDVITQAEIISQLKKLKSEGKIKNLIIISHDIGVISQLADHVAVLYAGKIMEYGTARDIYINSRNPYSIELLRSYPSIKNARKTVHGIPGSLPDPINVPEGCRFYERCPYSSDVCGQSEPPIVTIDDVHYSRCFFANELKKHESNINEDYENNIKFGEDVLNVNDLVTYFSLKKSLSGKLFSRNDLFVRAVDHVSINIRQGEILGIVGESGSGKTTFARTIIDLIKPTAGDIVYIFDNKKIDITKIENKDDYSLFRRSTQMIFQDPYDSLNPKMTVFDIISEPIIAHRITKDPDEMVKMVKNILKTVSLTPPENYLERYPHELSGGERQRVATARALVLGGVKFLVADEPTSMLDVSLRAGFMNLLKEIRNKTNLSVLYISHDIASVYYLSDYIMVMYLGVAVEYGKASDIINNPEHPYTRALIRAVPVPTPDWNPGNIGIMGEIGNAINVPKGCRFYERCLYREVKCKYEKPEYQRIGDHWYLCHFSPEELDSKINWSQRDLKMIISPMIR</sequence>